<evidence type="ECO:0000259" key="8">
    <source>
        <dbReference type="Pfam" id="PF12704"/>
    </source>
</evidence>
<protein>
    <submittedName>
        <fullName evidence="9">Outer membrane-specific lipoprotein transporter subunit LolE</fullName>
    </submittedName>
</protein>
<evidence type="ECO:0000313" key="10">
    <source>
        <dbReference type="Proteomes" id="UP000317835"/>
    </source>
</evidence>
<dbReference type="Pfam" id="PF02687">
    <property type="entry name" value="FtsX"/>
    <property type="match status" value="1"/>
</dbReference>
<dbReference type="GO" id="GO:0005886">
    <property type="term" value="C:plasma membrane"/>
    <property type="evidence" value="ECO:0007669"/>
    <property type="project" value="UniProtKB-SubCell"/>
</dbReference>
<dbReference type="KEGG" id="tpla:ElP_73150"/>
<evidence type="ECO:0000256" key="2">
    <source>
        <dbReference type="ARBA" id="ARBA00022475"/>
    </source>
</evidence>
<dbReference type="InterPro" id="IPR003838">
    <property type="entry name" value="ABC3_permease_C"/>
</dbReference>
<dbReference type="PANTHER" id="PTHR43738">
    <property type="entry name" value="ABC TRANSPORTER, MEMBRANE PROTEIN"/>
    <property type="match status" value="1"/>
</dbReference>
<dbReference type="EMBL" id="CP036428">
    <property type="protein sequence ID" value="QDV39349.1"/>
    <property type="molecule type" value="Genomic_DNA"/>
</dbReference>
<name>A0A518HER4_9BACT</name>
<evidence type="ECO:0000256" key="1">
    <source>
        <dbReference type="ARBA" id="ARBA00004651"/>
    </source>
</evidence>
<feature type="transmembrane region" description="Helical" evidence="6">
    <location>
        <begin position="364"/>
        <end position="384"/>
    </location>
</feature>
<evidence type="ECO:0000256" key="4">
    <source>
        <dbReference type="ARBA" id="ARBA00022989"/>
    </source>
</evidence>
<dbReference type="PANTHER" id="PTHR43738:SF3">
    <property type="entry name" value="ABC TRANSPORTER PERMEASE"/>
    <property type="match status" value="1"/>
</dbReference>
<evidence type="ECO:0000256" key="3">
    <source>
        <dbReference type="ARBA" id="ARBA00022692"/>
    </source>
</evidence>
<geneLocation type="plasmid" evidence="10">
    <name>pelp_2</name>
</geneLocation>
<dbReference type="OrthoDB" id="9775474at2"/>
<keyword evidence="10" id="KW-1185">Reference proteome</keyword>
<dbReference type="InterPro" id="IPR025857">
    <property type="entry name" value="MacB_PCD"/>
</dbReference>
<proteinExistence type="predicted"/>
<evidence type="ECO:0000256" key="5">
    <source>
        <dbReference type="ARBA" id="ARBA00023136"/>
    </source>
</evidence>
<evidence type="ECO:0000256" key="6">
    <source>
        <dbReference type="SAM" id="Phobius"/>
    </source>
</evidence>
<evidence type="ECO:0000313" key="9">
    <source>
        <dbReference type="EMBL" id="QDV39349.1"/>
    </source>
</evidence>
<keyword evidence="9" id="KW-0614">Plasmid</keyword>
<feature type="transmembrane region" description="Helical" evidence="6">
    <location>
        <begin position="20"/>
        <end position="42"/>
    </location>
</feature>
<keyword evidence="4 6" id="KW-1133">Transmembrane helix</keyword>
<keyword evidence="3 6" id="KW-0812">Transmembrane</keyword>
<dbReference type="AlphaFoldDB" id="A0A518HER4"/>
<evidence type="ECO:0000259" key="7">
    <source>
        <dbReference type="Pfam" id="PF02687"/>
    </source>
</evidence>
<accession>A0A518HER4</accession>
<reference evidence="9 10" key="1">
    <citation type="submission" date="2019-02" db="EMBL/GenBank/DDBJ databases">
        <title>Deep-cultivation of Planctomycetes and their phenomic and genomic characterization uncovers novel biology.</title>
        <authorList>
            <person name="Wiegand S."/>
            <person name="Jogler M."/>
            <person name="Boedeker C."/>
            <person name="Pinto D."/>
            <person name="Vollmers J."/>
            <person name="Rivas-Marin E."/>
            <person name="Kohn T."/>
            <person name="Peeters S.H."/>
            <person name="Heuer A."/>
            <person name="Rast P."/>
            <person name="Oberbeckmann S."/>
            <person name="Bunk B."/>
            <person name="Jeske O."/>
            <person name="Meyerdierks A."/>
            <person name="Storesund J.E."/>
            <person name="Kallscheuer N."/>
            <person name="Luecker S."/>
            <person name="Lage O.M."/>
            <person name="Pohl T."/>
            <person name="Merkel B.J."/>
            <person name="Hornburger P."/>
            <person name="Mueller R.-W."/>
            <person name="Bruemmer F."/>
            <person name="Labrenz M."/>
            <person name="Spormann A.M."/>
            <person name="Op den Camp H."/>
            <person name="Overmann J."/>
            <person name="Amann R."/>
            <person name="Jetten M.S.M."/>
            <person name="Mascher T."/>
            <person name="Medema M.H."/>
            <person name="Devos D.P."/>
            <person name="Kaster A.-K."/>
            <person name="Ovreas L."/>
            <person name="Rohde M."/>
            <person name="Galperin M.Y."/>
            <person name="Jogler C."/>
        </authorList>
    </citation>
    <scope>NUCLEOTIDE SEQUENCE [LARGE SCALE GENOMIC DNA]</scope>
    <source>
        <strain evidence="9 10">ElP</strain>
        <plasmid evidence="10">pelp_2</plasmid>
    </source>
</reference>
<keyword evidence="2" id="KW-1003">Cell membrane</keyword>
<sequence>MKFLGYITRNTRRNPVRTLLTVASVGISLFLMMILISFIALYREVAADSRQYNRLMTMSAQGFAQPVPISLVNQIRAWQEGDEVPGIVAISPLSWFGGRVGEERATFAQFGVDADALFAVYGELTIPPEQLSAFRNDRTSCVVGRKLAEEGVLVGEDRDLAVGDVIRLKGDIYPIDLDMKVAGIYDGPDNADLRSVFFHFDLMEEALKRNPMGSNMAGNAGSIVIKCTGPVAMTAVAEKIDAETRNSDVPTRTQSEEAFVQMFAEMLGDMRDYIFYVGMAVVFSLVCVSGVAMAMAMRERTTEVAVLKAIGFGKGLVLFLVLAEATLIAGLGGMAGALGAKALFDVIDVSPYTGGFLPFFSVPWDVALLGLGVSLVIGLISGVVPAAQAARLSVVNGLRKVV</sequence>
<feature type="transmembrane region" description="Helical" evidence="6">
    <location>
        <begin position="316"/>
        <end position="344"/>
    </location>
</feature>
<feature type="domain" description="MacB-like periplasmic core" evidence="8">
    <location>
        <begin position="18"/>
        <end position="242"/>
    </location>
</feature>
<comment type="subcellular location">
    <subcellularLocation>
        <location evidence="1">Cell membrane</location>
        <topology evidence="1">Multi-pass membrane protein</topology>
    </subcellularLocation>
</comment>
<organism evidence="9 10">
    <name type="scientific">Tautonia plasticadhaerens</name>
    <dbReference type="NCBI Taxonomy" id="2527974"/>
    <lineage>
        <taxon>Bacteria</taxon>
        <taxon>Pseudomonadati</taxon>
        <taxon>Planctomycetota</taxon>
        <taxon>Planctomycetia</taxon>
        <taxon>Isosphaerales</taxon>
        <taxon>Isosphaeraceae</taxon>
        <taxon>Tautonia</taxon>
    </lineage>
</organism>
<keyword evidence="5 6" id="KW-0472">Membrane</keyword>
<gene>
    <name evidence="9" type="ORF">ElP_73150</name>
</gene>
<dbReference type="Pfam" id="PF12704">
    <property type="entry name" value="MacB_PCD"/>
    <property type="match status" value="1"/>
</dbReference>
<dbReference type="RefSeq" id="WP_145279584.1">
    <property type="nucleotide sequence ID" value="NZ_CP036428.1"/>
</dbReference>
<dbReference type="Proteomes" id="UP000317835">
    <property type="component" value="Plasmid pElP_2"/>
</dbReference>
<dbReference type="InterPro" id="IPR051125">
    <property type="entry name" value="ABC-4/HrtB_transporter"/>
</dbReference>
<feature type="domain" description="ABC3 transporter permease C-terminal" evidence="7">
    <location>
        <begin position="280"/>
        <end position="393"/>
    </location>
</feature>
<keyword evidence="9" id="KW-0449">Lipoprotein</keyword>
<feature type="transmembrane region" description="Helical" evidence="6">
    <location>
        <begin position="273"/>
        <end position="295"/>
    </location>
</feature>